<comment type="caution">
    <text evidence="1">The sequence shown here is derived from an EMBL/GenBank/DDBJ whole genome shotgun (WGS) entry which is preliminary data.</text>
</comment>
<dbReference type="Proteomes" id="UP001160499">
    <property type="component" value="Unassembled WGS sequence"/>
</dbReference>
<protein>
    <recommendedName>
        <fullName evidence="3">PIN domain-containing protein</fullName>
    </recommendedName>
</protein>
<gene>
    <name evidence="1" type="ORF">M2283_010226</name>
</gene>
<proteinExistence type="predicted"/>
<dbReference type="EMBL" id="JARXVH010000048">
    <property type="protein sequence ID" value="MDH6222874.1"/>
    <property type="molecule type" value="Genomic_DNA"/>
</dbReference>
<reference evidence="1 2" key="1">
    <citation type="submission" date="2023-04" db="EMBL/GenBank/DDBJ databases">
        <title>Forest soil microbial communities from Buena Vista Peninsula, Colon Province, Panama.</title>
        <authorList>
            <person name="Bouskill N."/>
        </authorList>
    </citation>
    <scope>NUCLEOTIDE SEQUENCE [LARGE SCALE GENOMIC DNA]</scope>
    <source>
        <strain evidence="1 2">GGS1</strain>
    </source>
</reference>
<evidence type="ECO:0000313" key="1">
    <source>
        <dbReference type="EMBL" id="MDH6222874.1"/>
    </source>
</evidence>
<organism evidence="1 2">
    <name type="scientific">Streptomyces pseudovenezuelae</name>
    <dbReference type="NCBI Taxonomy" id="67350"/>
    <lineage>
        <taxon>Bacteria</taxon>
        <taxon>Bacillati</taxon>
        <taxon>Actinomycetota</taxon>
        <taxon>Actinomycetes</taxon>
        <taxon>Kitasatosporales</taxon>
        <taxon>Streptomycetaceae</taxon>
        <taxon>Streptomyces</taxon>
        <taxon>Streptomyces aurantiacus group</taxon>
    </lineage>
</organism>
<keyword evidence="2" id="KW-1185">Reference proteome</keyword>
<sequence>MPGMKRLLLAPDTSVLVIAANVSLRDHRRMVPSRLMLTQTALVRRMLADALAVGPAGEETADA</sequence>
<accession>A0ABT6M452</accession>
<evidence type="ECO:0000313" key="2">
    <source>
        <dbReference type="Proteomes" id="UP001160499"/>
    </source>
</evidence>
<dbReference type="RefSeq" id="WP_280883454.1">
    <property type="nucleotide sequence ID" value="NZ_JARXVH010000048.1"/>
</dbReference>
<evidence type="ECO:0008006" key="3">
    <source>
        <dbReference type="Google" id="ProtNLM"/>
    </source>
</evidence>
<name>A0ABT6M452_9ACTN</name>